<evidence type="ECO:0000313" key="28">
    <source>
        <dbReference type="EnsemblMetazoa" id="XP_031777942"/>
    </source>
</evidence>
<dbReference type="PANTHER" id="PTHR12053:SF3">
    <property type="entry name" value="CARBOXYPEPTIDASE Q"/>
    <property type="match status" value="1"/>
</dbReference>
<dbReference type="InParanoid" id="A0A7M7Q179"/>
<dbReference type="Pfam" id="PF00335">
    <property type="entry name" value="Tetraspanin"/>
    <property type="match status" value="1"/>
</dbReference>
<reference evidence="28" key="1">
    <citation type="submission" date="2021-01" db="UniProtKB">
        <authorList>
            <consortium name="EnsemblMetazoa"/>
        </authorList>
    </citation>
    <scope>IDENTIFICATION</scope>
</reference>
<feature type="domain" description="Peptidase M28" evidence="27">
    <location>
        <begin position="570"/>
        <end position="757"/>
    </location>
</feature>
<keyword evidence="13" id="KW-0732">Signal</keyword>
<dbReference type="InterPro" id="IPR018499">
    <property type="entry name" value="Tetraspanin/Peripherin"/>
</dbReference>
<evidence type="ECO:0000256" key="7">
    <source>
        <dbReference type="ARBA" id="ARBA00014116"/>
    </source>
</evidence>
<evidence type="ECO:0000256" key="5">
    <source>
        <dbReference type="ARBA" id="ARBA00004613"/>
    </source>
</evidence>
<feature type="transmembrane region" description="Helical" evidence="26">
    <location>
        <begin position="52"/>
        <end position="75"/>
    </location>
</feature>
<evidence type="ECO:0000256" key="22">
    <source>
        <dbReference type="ARBA" id="ARBA00023180"/>
    </source>
</evidence>
<sequence>MCGGFTCSKNALTALNILYILLYPLSPQVVAFILIGVAVYGRASALVTNLPIIGGILACGVILILISILGLIGAVKHHQVLLFFYMLILFLLFLIQFSIACACLAVNAKQQEQLAEHGWNQVDVNLREKVQNTFHCCDFNKTTSSAADQFTSISLVATIKPNKPSCEEQTKFCCANNPDKDCQCPSCMEKLQSTIDYAFKLCGGIGLFFSFTEVIAAFLARRYRNQLDPEESAARAMFPRHNYLYRTVPKHLFFCVFVIVVRRDNQFYEWRSPLRIRCLGGISAYPPRGKSSSARKMRGRDYLTHLTAVLFALNAVENVGAGNEYDTLECALPDNLIREIDSYQVTVNKILEAAVNGSYRGVTWQELSEFVDKFGARISGSRALEESIDYMMDRSKELGLDNVHGEEARVPHWVRGRESATLLKPRIKDLAMLGLGYSVGTPAAGLTARVVVVKSFAELQKRASEIPGRIVVFNEKYVSYGETVLYRSRGATEAAKLGALAVLIRSVTPFSLYTPHTGMMSYEEGVKKIPAACITLEDAALLNRMSDRGEEIEVNVQMEARRYADVRSRNLVAELRGKSEPDKLVVVSGHIDSWDVGEGAMDDGGGAFISWNSLVLLKSLGLQPRRTIRSIFWTAEEFGILGAAQYIQAHKSEESNLQLVMESDIGTFSPLGLEVTGTDLVKCVLTRVLSLLERSLGQLRVRSPQAGPDIAAWVESGVPGASLWNRNERYFWYHHSNADTMAVENPFALDKGTALFAAVSYVMADISLDLPRHAPKTAATGQQV</sequence>
<feature type="transmembrane region" description="Helical" evidence="26">
    <location>
        <begin position="81"/>
        <end position="106"/>
    </location>
</feature>
<accession>A0A7M7Q179</accession>
<dbReference type="OrthoDB" id="10013407at2759"/>
<evidence type="ECO:0000256" key="19">
    <source>
        <dbReference type="ARBA" id="ARBA00023049"/>
    </source>
</evidence>
<evidence type="ECO:0000256" key="11">
    <source>
        <dbReference type="ARBA" id="ARBA00022692"/>
    </source>
</evidence>
<dbReference type="EnsemblMetazoa" id="XM_031922082">
    <property type="protein sequence ID" value="XP_031777942"/>
    <property type="gene ID" value="LOC100117673"/>
</dbReference>
<keyword evidence="20 26" id="KW-0472">Membrane</keyword>
<evidence type="ECO:0000256" key="16">
    <source>
        <dbReference type="ARBA" id="ARBA00022833"/>
    </source>
</evidence>
<keyword evidence="8" id="KW-0964">Secreted</keyword>
<dbReference type="GO" id="GO:0004180">
    <property type="term" value="F:carboxypeptidase activity"/>
    <property type="evidence" value="ECO:0007669"/>
    <property type="project" value="UniProtKB-KW"/>
</dbReference>
<keyword evidence="10" id="KW-0645">Protease</keyword>
<dbReference type="RefSeq" id="XP_031777942.1">
    <property type="nucleotide sequence ID" value="XM_031922082.2"/>
</dbReference>
<dbReference type="GeneID" id="100117673"/>
<evidence type="ECO:0000256" key="14">
    <source>
        <dbReference type="ARBA" id="ARBA00022801"/>
    </source>
</evidence>
<dbReference type="CDD" id="cd03883">
    <property type="entry name" value="M28_Pgcp_like"/>
    <property type="match status" value="1"/>
</dbReference>
<evidence type="ECO:0000256" key="3">
    <source>
        <dbReference type="ARBA" id="ARBA00004371"/>
    </source>
</evidence>
<dbReference type="Pfam" id="PF04389">
    <property type="entry name" value="Peptidase_M28"/>
    <property type="match status" value="1"/>
</dbReference>
<evidence type="ECO:0000256" key="25">
    <source>
        <dbReference type="ARBA" id="ARBA00033328"/>
    </source>
</evidence>
<evidence type="ECO:0000313" key="29">
    <source>
        <dbReference type="Proteomes" id="UP000002358"/>
    </source>
</evidence>
<keyword evidence="29" id="KW-1185">Reference proteome</keyword>
<dbReference type="GO" id="GO:0043171">
    <property type="term" value="P:peptide catabolic process"/>
    <property type="evidence" value="ECO:0007669"/>
    <property type="project" value="TreeGrafter"/>
</dbReference>
<comment type="subcellular location">
    <subcellularLocation>
        <location evidence="2">Endoplasmic reticulum</location>
    </subcellularLocation>
    <subcellularLocation>
        <location evidence="4">Golgi apparatus</location>
    </subcellularLocation>
    <subcellularLocation>
        <location evidence="3">Lysosome</location>
    </subcellularLocation>
    <subcellularLocation>
        <location evidence="1">Membrane</location>
        <topology evidence="1">Multi-pass membrane protein</topology>
    </subcellularLocation>
    <subcellularLocation>
        <location evidence="5">Secreted</location>
    </subcellularLocation>
</comment>
<keyword evidence="15" id="KW-0256">Endoplasmic reticulum</keyword>
<keyword evidence="22" id="KW-0325">Glycoprotein</keyword>
<name>A0A7M7Q179_NASVI</name>
<dbReference type="GO" id="GO:0006508">
    <property type="term" value="P:proteolysis"/>
    <property type="evidence" value="ECO:0007669"/>
    <property type="project" value="UniProtKB-KW"/>
</dbReference>
<dbReference type="GO" id="GO:0005615">
    <property type="term" value="C:extracellular space"/>
    <property type="evidence" value="ECO:0007669"/>
    <property type="project" value="TreeGrafter"/>
</dbReference>
<dbReference type="GO" id="GO:0005783">
    <property type="term" value="C:endoplasmic reticulum"/>
    <property type="evidence" value="ECO:0007669"/>
    <property type="project" value="UniProtKB-SubCell"/>
</dbReference>
<feature type="transmembrane region" description="Helical" evidence="26">
    <location>
        <begin position="17"/>
        <end position="40"/>
    </location>
</feature>
<dbReference type="FunFam" id="3.50.30.30:FF:000009">
    <property type="entry name" value="Carboxypeptidase Q"/>
    <property type="match status" value="1"/>
</dbReference>
<evidence type="ECO:0000256" key="6">
    <source>
        <dbReference type="ARBA" id="ARBA00010918"/>
    </source>
</evidence>
<keyword evidence="23" id="KW-0458">Lysosome</keyword>
<evidence type="ECO:0000259" key="27">
    <source>
        <dbReference type="Pfam" id="PF04389"/>
    </source>
</evidence>
<proteinExistence type="inferred from homology"/>
<dbReference type="AlphaFoldDB" id="A0A7M7Q179"/>
<evidence type="ECO:0000256" key="15">
    <source>
        <dbReference type="ARBA" id="ARBA00022824"/>
    </source>
</evidence>
<dbReference type="FunFam" id="3.40.630.10:FF:000036">
    <property type="entry name" value="Carboxypeptidase Q"/>
    <property type="match status" value="1"/>
</dbReference>
<feature type="transmembrane region" description="Helical" evidence="26">
    <location>
        <begin position="198"/>
        <end position="223"/>
    </location>
</feature>
<evidence type="ECO:0000256" key="24">
    <source>
        <dbReference type="ARBA" id="ARBA00025833"/>
    </source>
</evidence>
<evidence type="ECO:0000256" key="26">
    <source>
        <dbReference type="SAM" id="Phobius"/>
    </source>
</evidence>
<keyword evidence="12" id="KW-0479">Metal-binding</keyword>
<keyword evidence="16" id="KW-0862">Zinc</keyword>
<evidence type="ECO:0000256" key="2">
    <source>
        <dbReference type="ARBA" id="ARBA00004240"/>
    </source>
</evidence>
<dbReference type="GO" id="GO:0016020">
    <property type="term" value="C:membrane"/>
    <property type="evidence" value="ECO:0007669"/>
    <property type="project" value="UniProtKB-SubCell"/>
</dbReference>
<dbReference type="Gene3D" id="3.40.630.10">
    <property type="entry name" value="Zn peptidases"/>
    <property type="match status" value="1"/>
</dbReference>
<keyword evidence="17 26" id="KW-1133">Transmembrane helix</keyword>
<comment type="subunit">
    <text evidence="24">Homodimer. The monomeric form is inactive while the homodimer is active.</text>
</comment>
<evidence type="ECO:0000256" key="18">
    <source>
        <dbReference type="ARBA" id="ARBA00023034"/>
    </source>
</evidence>
<dbReference type="Gene3D" id="3.50.30.30">
    <property type="match status" value="1"/>
</dbReference>
<keyword evidence="19" id="KW-0482">Metalloprotease</keyword>
<organism evidence="28 29">
    <name type="scientific">Nasonia vitripennis</name>
    <name type="common">Parasitic wasp</name>
    <dbReference type="NCBI Taxonomy" id="7425"/>
    <lineage>
        <taxon>Eukaryota</taxon>
        <taxon>Metazoa</taxon>
        <taxon>Ecdysozoa</taxon>
        <taxon>Arthropoda</taxon>
        <taxon>Hexapoda</taxon>
        <taxon>Insecta</taxon>
        <taxon>Pterygota</taxon>
        <taxon>Neoptera</taxon>
        <taxon>Endopterygota</taxon>
        <taxon>Hymenoptera</taxon>
        <taxon>Apocrita</taxon>
        <taxon>Proctotrupomorpha</taxon>
        <taxon>Chalcidoidea</taxon>
        <taxon>Pteromalidae</taxon>
        <taxon>Pteromalinae</taxon>
        <taxon>Nasonia</taxon>
    </lineage>
</organism>
<dbReference type="GO" id="GO:0070573">
    <property type="term" value="F:metallodipeptidase activity"/>
    <property type="evidence" value="ECO:0007669"/>
    <property type="project" value="InterPro"/>
</dbReference>
<protein>
    <recommendedName>
        <fullName evidence="7">Carboxypeptidase Q</fullName>
    </recommendedName>
    <alternativeName>
        <fullName evidence="25">Plasma glutamate carboxypeptidase</fullName>
    </alternativeName>
</protein>
<dbReference type="SUPFAM" id="SSF53187">
    <property type="entry name" value="Zn-dependent exopeptidases"/>
    <property type="match status" value="1"/>
</dbReference>
<keyword evidence="21" id="KW-0865">Zymogen</keyword>
<dbReference type="SMR" id="A0A7M7Q179"/>
<evidence type="ECO:0000256" key="12">
    <source>
        <dbReference type="ARBA" id="ARBA00022723"/>
    </source>
</evidence>
<evidence type="ECO:0000256" key="21">
    <source>
        <dbReference type="ARBA" id="ARBA00023145"/>
    </source>
</evidence>
<evidence type="ECO:0000256" key="17">
    <source>
        <dbReference type="ARBA" id="ARBA00022989"/>
    </source>
</evidence>
<evidence type="ECO:0000256" key="10">
    <source>
        <dbReference type="ARBA" id="ARBA00022670"/>
    </source>
</evidence>
<dbReference type="GO" id="GO:0005794">
    <property type="term" value="C:Golgi apparatus"/>
    <property type="evidence" value="ECO:0007669"/>
    <property type="project" value="UniProtKB-SubCell"/>
</dbReference>
<evidence type="ECO:0000256" key="13">
    <source>
        <dbReference type="ARBA" id="ARBA00022729"/>
    </source>
</evidence>
<dbReference type="PANTHER" id="PTHR12053">
    <property type="entry name" value="PROTEASE FAMILY M28 PLASMA GLUTAMATE CARBOXYPEPTIDASE-RELATED"/>
    <property type="match status" value="1"/>
</dbReference>
<keyword evidence="9" id="KW-0121">Carboxypeptidase</keyword>
<evidence type="ECO:0000256" key="20">
    <source>
        <dbReference type="ARBA" id="ARBA00023136"/>
    </source>
</evidence>
<dbReference type="InterPro" id="IPR039866">
    <property type="entry name" value="CPQ"/>
</dbReference>
<evidence type="ECO:0000256" key="23">
    <source>
        <dbReference type="ARBA" id="ARBA00023228"/>
    </source>
</evidence>
<evidence type="ECO:0000256" key="4">
    <source>
        <dbReference type="ARBA" id="ARBA00004555"/>
    </source>
</evidence>
<evidence type="ECO:0000256" key="1">
    <source>
        <dbReference type="ARBA" id="ARBA00004141"/>
    </source>
</evidence>
<dbReference type="GO" id="GO:0005764">
    <property type="term" value="C:lysosome"/>
    <property type="evidence" value="ECO:0007669"/>
    <property type="project" value="UniProtKB-SubCell"/>
</dbReference>
<evidence type="ECO:0000256" key="9">
    <source>
        <dbReference type="ARBA" id="ARBA00022645"/>
    </source>
</evidence>
<dbReference type="KEGG" id="nvi:100117673"/>
<evidence type="ECO:0000256" key="8">
    <source>
        <dbReference type="ARBA" id="ARBA00022525"/>
    </source>
</evidence>
<dbReference type="Proteomes" id="UP000002358">
    <property type="component" value="Chromosome 1"/>
</dbReference>
<keyword evidence="18" id="KW-0333">Golgi apparatus</keyword>
<comment type="similarity">
    <text evidence="6">Belongs to the peptidase M28 family.</text>
</comment>
<dbReference type="GO" id="GO:0046872">
    <property type="term" value="F:metal ion binding"/>
    <property type="evidence" value="ECO:0007669"/>
    <property type="project" value="UniProtKB-KW"/>
</dbReference>
<keyword evidence="14" id="KW-0378">Hydrolase</keyword>
<keyword evidence="11 26" id="KW-0812">Transmembrane</keyword>
<dbReference type="InterPro" id="IPR007484">
    <property type="entry name" value="Peptidase_M28"/>
</dbReference>